<dbReference type="InterPro" id="IPR029060">
    <property type="entry name" value="PIN-like_dom_sf"/>
</dbReference>
<dbReference type="Pfam" id="PF01850">
    <property type="entry name" value="PIN"/>
    <property type="match status" value="1"/>
</dbReference>
<gene>
    <name evidence="2" type="ORF">SAMN05444280_1146</name>
</gene>
<evidence type="ECO:0000313" key="3">
    <source>
        <dbReference type="Proteomes" id="UP000184050"/>
    </source>
</evidence>
<protein>
    <submittedName>
        <fullName evidence="2">Predicted nucleic acid-binding protein, contains PIN domain</fullName>
    </submittedName>
</protein>
<dbReference type="EMBL" id="FQZE01000014">
    <property type="protein sequence ID" value="SHJ23179.1"/>
    <property type="molecule type" value="Genomic_DNA"/>
</dbReference>
<dbReference type="STRING" id="1168035.SAMN05444280_1146"/>
<dbReference type="AlphaFoldDB" id="A0A1M6HLV5"/>
<dbReference type="SUPFAM" id="SSF88723">
    <property type="entry name" value="PIN domain-like"/>
    <property type="match status" value="1"/>
</dbReference>
<dbReference type="Gene3D" id="3.40.50.1010">
    <property type="entry name" value="5'-nuclease"/>
    <property type="match status" value="1"/>
</dbReference>
<evidence type="ECO:0000313" key="2">
    <source>
        <dbReference type="EMBL" id="SHJ23179.1"/>
    </source>
</evidence>
<dbReference type="RefSeq" id="WP_073169006.1">
    <property type="nucleotide sequence ID" value="NZ_FQZE01000014.1"/>
</dbReference>
<sequence length="135" mass="15474">MNDNVFLDTNILVYSYSFTEKDKQKIARKLIAESNSYISTQVIQELLNTLTKKFGINWDNAKNAARESLQNNSLFVNNEKTIIKACEIAQKYRYSFYDSLIISAAISCNCVMLCSEDLQHGQIIEGKLKIINPFF</sequence>
<dbReference type="PANTHER" id="PTHR39664">
    <property type="match status" value="1"/>
</dbReference>
<dbReference type="CDD" id="cd18692">
    <property type="entry name" value="PIN_VapC-like"/>
    <property type="match status" value="1"/>
</dbReference>
<keyword evidence="3" id="KW-1185">Reference proteome</keyword>
<proteinExistence type="predicted"/>
<dbReference type="OrthoDB" id="13900at2"/>
<accession>A0A1M6HLV5</accession>
<evidence type="ECO:0000259" key="1">
    <source>
        <dbReference type="Pfam" id="PF01850"/>
    </source>
</evidence>
<dbReference type="PANTHER" id="PTHR39664:SF2">
    <property type="entry name" value="NUCLEIC ACID-BINDING PROTEIN, CONTAINING PIN DOMAIN-RELATED"/>
    <property type="match status" value="1"/>
</dbReference>
<feature type="domain" description="PIN" evidence="1">
    <location>
        <begin position="5"/>
        <end position="118"/>
    </location>
</feature>
<dbReference type="Proteomes" id="UP000184050">
    <property type="component" value="Unassembled WGS sequence"/>
</dbReference>
<name>A0A1M6HLV5_9BACT</name>
<dbReference type="InterPro" id="IPR002716">
    <property type="entry name" value="PIN_dom"/>
</dbReference>
<reference evidence="2 3" key="1">
    <citation type="submission" date="2016-11" db="EMBL/GenBank/DDBJ databases">
        <authorList>
            <person name="Jaros S."/>
            <person name="Januszkiewicz K."/>
            <person name="Wedrychowicz H."/>
        </authorList>
    </citation>
    <scope>NUCLEOTIDE SEQUENCE [LARGE SCALE GENOMIC DNA]</scope>
    <source>
        <strain evidence="2 3">DSM 27063</strain>
    </source>
</reference>
<organism evidence="2 3">
    <name type="scientific">Tangfeifania diversioriginum</name>
    <dbReference type="NCBI Taxonomy" id="1168035"/>
    <lineage>
        <taxon>Bacteria</taxon>
        <taxon>Pseudomonadati</taxon>
        <taxon>Bacteroidota</taxon>
        <taxon>Bacteroidia</taxon>
        <taxon>Marinilabiliales</taxon>
        <taxon>Prolixibacteraceae</taxon>
        <taxon>Tangfeifania</taxon>
    </lineage>
</organism>